<proteinExistence type="predicted"/>
<reference evidence="3" key="1">
    <citation type="submission" date="2025-08" db="UniProtKB">
        <authorList>
            <consortium name="RefSeq"/>
        </authorList>
    </citation>
    <scope>IDENTIFICATION</scope>
</reference>
<evidence type="ECO:0000256" key="1">
    <source>
        <dbReference type="SAM" id="MobiDB-lite"/>
    </source>
</evidence>
<accession>A0A6J1NZS1</accession>
<evidence type="ECO:0000313" key="2">
    <source>
        <dbReference type="Proteomes" id="UP001652582"/>
    </source>
</evidence>
<organism evidence="2 3">
    <name type="scientific">Bicyclus anynana</name>
    <name type="common">Squinting bush brown butterfly</name>
    <dbReference type="NCBI Taxonomy" id="110368"/>
    <lineage>
        <taxon>Eukaryota</taxon>
        <taxon>Metazoa</taxon>
        <taxon>Ecdysozoa</taxon>
        <taxon>Arthropoda</taxon>
        <taxon>Hexapoda</taxon>
        <taxon>Insecta</taxon>
        <taxon>Pterygota</taxon>
        <taxon>Neoptera</taxon>
        <taxon>Endopterygota</taxon>
        <taxon>Lepidoptera</taxon>
        <taxon>Glossata</taxon>
        <taxon>Ditrysia</taxon>
        <taxon>Papilionoidea</taxon>
        <taxon>Nymphalidae</taxon>
        <taxon>Satyrinae</taxon>
        <taxon>Satyrini</taxon>
        <taxon>Mycalesina</taxon>
        <taxon>Bicyclus</taxon>
    </lineage>
</organism>
<dbReference type="OrthoDB" id="7451270at2759"/>
<dbReference type="GeneID" id="112055138"/>
<dbReference type="RefSeq" id="XP_023950907.2">
    <property type="nucleotide sequence ID" value="XM_024095139.2"/>
</dbReference>
<sequence>MGDEDRPRPMVGRKPCEKRPNAADQFEEHQVEYERRDTQTLRRDWETHNSTYPKLRDELEKRRSIAHVGFNYQSSLTTDGRSQLRAYCVSRCTIEIPTKLR</sequence>
<evidence type="ECO:0000313" key="3">
    <source>
        <dbReference type="RefSeq" id="XP_023950907.2"/>
    </source>
</evidence>
<dbReference type="AlphaFoldDB" id="A0A6J1NZS1"/>
<keyword evidence="2" id="KW-1185">Reference proteome</keyword>
<name>A0A6J1NZS1_BICAN</name>
<dbReference type="Proteomes" id="UP001652582">
    <property type="component" value="Chromosome 26"/>
</dbReference>
<protein>
    <submittedName>
        <fullName evidence="3">Uncharacterized protein LOC112055138</fullName>
    </submittedName>
</protein>
<gene>
    <name evidence="3" type="primary">LOC112055138</name>
</gene>
<dbReference type="KEGG" id="bany:112055138"/>
<feature type="region of interest" description="Disordered" evidence="1">
    <location>
        <begin position="1"/>
        <end position="37"/>
    </location>
</feature>